<evidence type="ECO:0000313" key="3">
    <source>
        <dbReference type="Proteomes" id="UP000260005"/>
    </source>
</evidence>
<proteinExistence type="predicted"/>
<dbReference type="Proteomes" id="UP000260005">
    <property type="component" value="Segment"/>
</dbReference>
<protein>
    <submittedName>
        <fullName evidence="2">Uncharacterized protein</fullName>
    </submittedName>
</protein>
<evidence type="ECO:0000256" key="1">
    <source>
        <dbReference type="SAM" id="Phobius"/>
    </source>
</evidence>
<feature type="transmembrane region" description="Helical" evidence="1">
    <location>
        <begin position="12"/>
        <end position="34"/>
    </location>
</feature>
<sequence length="83" mass="9307">MREYLDFIMYKINHLIGPILIGGIAFVALIAFAFPQLASITVFGYALVFLVGLIISMLGVALANTIYFLVVKQEQEKEKRRGK</sequence>
<dbReference type="EMBL" id="MF001358">
    <property type="protein sequence ID" value="ASZ76750.1"/>
    <property type="molecule type" value="Genomic_DNA"/>
</dbReference>
<reference evidence="2 3" key="1">
    <citation type="submission" date="2017-04" db="EMBL/GenBank/DDBJ databases">
        <title>Complete Genome Sequence of Lytic Bacteriophage EF1 Infecting Enterococcus faecalis Isolates.</title>
        <authorList>
            <person name="Kim D."/>
            <person name="Kim Y.J."/>
            <person name="Han B.K."/>
            <person name="Kim H."/>
        </authorList>
    </citation>
    <scope>NUCLEOTIDE SEQUENCE [LARGE SCALE GENOMIC DNA]</scope>
</reference>
<keyword evidence="1" id="KW-0812">Transmembrane</keyword>
<name>A0A249XXN9_9CAUD</name>
<keyword evidence="1" id="KW-0472">Membrane</keyword>
<feature type="transmembrane region" description="Helical" evidence="1">
    <location>
        <begin position="46"/>
        <end position="71"/>
    </location>
</feature>
<keyword evidence="3" id="KW-1185">Reference proteome</keyword>
<accession>A0A249XXN9</accession>
<organism evidence="2 3">
    <name type="scientific">Enterococcus phage EF1</name>
    <dbReference type="NCBI Taxonomy" id="2025813"/>
    <lineage>
        <taxon>Viruses</taxon>
        <taxon>Duplodnaviria</taxon>
        <taxon>Heunggongvirae</taxon>
        <taxon>Uroviricota</taxon>
        <taxon>Caudoviricetes</taxon>
    </lineage>
</organism>
<evidence type="ECO:0000313" key="2">
    <source>
        <dbReference type="EMBL" id="ASZ76750.1"/>
    </source>
</evidence>
<keyword evidence="1" id="KW-1133">Transmembrane helix</keyword>